<gene>
    <name evidence="2" type="ORF">DDT42_01605</name>
</gene>
<evidence type="ECO:0000313" key="3">
    <source>
        <dbReference type="Proteomes" id="UP000811545"/>
    </source>
</evidence>
<evidence type="ECO:0000313" key="2">
    <source>
        <dbReference type="EMBL" id="MBT9145729.1"/>
    </source>
</evidence>
<dbReference type="InterPro" id="IPR043519">
    <property type="entry name" value="NT_sf"/>
</dbReference>
<dbReference type="SUPFAM" id="SSF81301">
    <property type="entry name" value="Nucleotidyltransferase"/>
    <property type="match status" value="1"/>
</dbReference>
<feature type="domain" description="Polymerase nucleotidyl transferase" evidence="1">
    <location>
        <begin position="11"/>
        <end position="105"/>
    </location>
</feature>
<dbReference type="AlphaFoldDB" id="A0A9E2BII4"/>
<sequence length="109" mass="12778">MLSNDRFDKEIQDIVEQLIRVYKPQKIILFGSLVRGKLNPGTDIDLFIIKEDVPNLGIDRIRQLERLIKYRLATDFIVYKPVEVEQRLKLGDPFVKSIFEEGKVIYNAK</sequence>
<comment type="caution">
    <text evidence="2">The sequence shown here is derived from an EMBL/GenBank/DDBJ whole genome shotgun (WGS) entry which is preliminary data.</text>
</comment>
<evidence type="ECO:0000259" key="1">
    <source>
        <dbReference type="Pfam" id="PF01909"/>
    </source>
</evidence>
<organism evidence="2 3">
    <name type="scientific">Psychracetigena formicireducens</name>
    <dbReference type="NCBI Taxonomy" id="2986056"/>
    <lineage>
        <taxon>Bacteria</taxon>
        <taxon>Bacillati</taxon>
        <taxon>Candidatus Lithacetigenota</taxon>
        <taxon>Candidatus Psychracetigena</taxon>
    </lineage>
</organism>
<dbReference type="PANTHER" id="PTHR33933:SF1">
    <property type="entry name" value="PROTEIN ADENYLYLTRANSFERASE MNTA-RELATED"/>
    <property type="match status" value="1"/>
</dbReference>
<dbReference type="InterPro" id="IPR052548">
    <property type="entry name" value="Type_VII_TA_antitoxin"/>
</dbReference>
<proteinExistence type="predicted"/>
<dbReference type="Gene3D" id="3.30.460.10">
    <property type="entry name" value="Beta Polymerase, domain 2"/>
    <property type="match status" value="1"/>
</dbReference>
<dbReference type="Proteomes" id="UP000811545">
    <property type="component" value="Unassembled WGS sequence"/>
</dbReference>
<protein>
    <recommendedName>
        <fullName evidence="1">Polymerase nucleotidyl transferase domain-containing protein</fullName>
    </recommendedName>
</protein>
<dbReference type="GO" id="GO:0016779">
    <property type="term" value="F:nucleotidyltransferase activity"/>
    <property type="evidence" value="ECO:0007669"/>
    <property type="project" value="InterPro"/>
</dbReference>
<dbReference type="Pfam" id="PF01909">
    <property type="entry name" value="NTP_transf_2"/>
    <property type="match status" value="1"/>
</dbReference>
<dbReference type="EMBL" id="QLTW01000155">
    <property type="protein sequence ID" value="MBT9145729.1"/>
    <property type="molecule type" value="Genomic_DNA"/>
</dbReference>
<name>A0A9E2BII4_PSYF1</name>
<accession>A0A9E2BII4</accession>
<dbReference type="InterPro" id="IPR002934">
    <property type="entry name" value="Polymerase_NTP_transf_dom"/>
</dbReference>
<reference evidence="2 3" key="1">
    <citation type="journal article" date="2021" name="bioRxiv">
        <title>Unique metabolic strategies in Hadean analogues reveal hints for primordial physiology.</title>
        <authorList>
            <person name="Nobu M.K."/>
            <person name="Nakai R."/>
            <person name="Tamazawa S."/>
            <person name="Mori H."/>
            <person name="Toyoda A."/>
            <person name="Ijiri A."/>
            <person name="Suzuki S."/>
            <person name="Kurokawa K."/>
            <person name="Kamagata Y."/>
            <person name="Tamaki H."/>
        </authorList>
    </citation>
    <scope>NUCLEOTIDE SEQUENCE [LARGE SCALE GENOMIC DNA]</scope>
    <source>
        <strain evidence="2">BS525</strain>
    </source>
</reference>
<dbReference type="CDD" id="cd05403">
    <property type="entry name" value="NT_KNTase_like"/>
    <property type="match status" value="1"/>
</dbReference>
<dbReference type="PANTHER" id="PTHR33933">
    <property type="entry name" value="NUCLEOTIDYLTRANSFERASE"/>
    <property type="match status" value="1"/>
</dbReference>